<sequence length="1371" mass="159316">MFPFLLFLTLTKEEIPFKFKYLTDKAIEKSKTKIPKEERYEKSLPGYYSFPNVNFVLKNTLVSHKSTDIKGFAFEDEYLAIVKRKSFNLDNNFTFIDSSNQRFYEVKDIIFSDDQINIYSTSEKTIFDVMTNFNYHSKTTKDYFPQIHVNWEKQTRNPILHQIKLTDSRASIGCRGTFSIDLAVSFKSLSDIYIRATFGIDVTVSSEIELNDGSFEQLNELTLFETETINLEEFEYKFEFRGIEFEIKPSIKGEGKIINNPFGEIEETIDIEKSYQITGTKTIEITNYATVDSKWKLQVSSGPESAALGDQSYLPEKAEFRITPELTFFYSIDIIYGKNKTTLDCGLIVPVEFNFQADLKKYLPPSFEGEIKSEISSFYNFDQMSIERPTTGNEKETVTIINKQSNEHFVKKVSTGKIYLKFTSMYKELTKNMFQKPSDEIYSLVEYKDLQWKTANSSYIQLYMSATDQTKSSKPSYSMSFPFMIYKTTPVSSNLRFLIDSNKFDFQTFFYILDYNIKFDPILFNPKIFKSDTVSNSFNINGATKYQDTSFEMTNFQGKINVWTCRPIKNNIFYDTSSDYFPIIKVKKSNMKYVVIYIDENDDMKIDDQAEFIPETNFSMTQPKGAFQYDHHYFYIYNYTYEGNSNLHCILMNVTLITDQNGVSSKKFLGFVFAGKSTYFKGSFGLEGGPYLHLKKEENPKFQLDIIYYTSTKIFSISKAKKKNTIKDYDQVVKDGFLDLSTDIFTLKYYVKERELPVVVKPSVTNCKYMVLSRRDYNIGIQGSIKLEFEKDEYYSFIRISSITNPIKDCFLYMRARNIILLSDDAKRVSDDVYYFYCRGDSLTIPIRRSNINSDECSIEYLLTDMDNPSDPYITSAGQEIIFDNQAKPKGFFIKTYNDKYFIFNNSKTNLVKYTMDIDENTKLLAFVNPYQRQDPVTFIPSFTVIEEGDLTVSADLRIIKQIAESSGLNQYDFYVISEWDKVTSIRIKDKRIEEKVVNGVAKFTVKFGESDSEEEEELSILSDDDEDELVFYSKCTDNTTANCELEYIPYDGYYQLVRFPNKEGLNTTGRGRFTAIIQASFLENYSYYKLYEGTFTSVRSYFKKEAVTLNIEDVYPYDNFIPNATRYVHNVNKKNETEEPEEEEPEKTEEPERSEIPTATPTASKIVHNLKDAYRTFCLKDVSQNNLPFSNRYLNGNFTALKEILGIKEEVDETKLRIDDDDECIYVGLENLRFNLNNATSDIVDLRTGKTLLDIDDSKSDYEPIFVESNSNKENKVSNKKKMIFFIIVGAAAVVVIAVIVIIVVVVVKKRRPRREEDTQSIEQNMISDDNNDFDPYDQNQLKNNRKGRKKNEIDEELSEDDKYYNTLLG</sequence>
<reference evidence="3 4" key="1">
    <citation type="submission" date="2024-04" db="EMBL/GenBank/DDBJ databases">
        <title>Tritrichomonas musculus Genome.</title>
        <authorList>
            <person name="Alves-Ferreira E."/>
            <person name="Grigg M."/>
            <person name="Lorenzi H."/>
            <person name="Galac M."/>
        </authorList>
    </citation>
    <scope>NUCLEOTIDE SEQUENCE [LARGE SCALE GENOMIC DNA]</scope>
    <source>
        <strain evidence="3 4">EAF2021</strain>
    </source>
</reference>
<evidence type="ECO:0000313" key="3">
    <source>
        <dbReference type="EMBL" id="KAK8841083.1"/>
    </source>
</evidence>
<keyword evidence="2" id="KW-0472">Membrane</keyword>
<dbReference type="Proteomes" id="UP001470230">
    <property type="component" value="Unassembled WGS sequence"/>
</dbReference>
<gene>
    <name evidence="3" type="ORF">M9Y10_027924</name>
</gene>
<proteinExistence type="predicted"/>
<feature type="compositionally biased region" description="Acidic residues" evidence="1">
    <location>
        <begin position="1139"/>
        <end position="1148"/>
    </location>
</feature>
<feature type="region of interest" description="Disordered" evidence="1">
    <location>
        <begin position="1134"/>
        <end position="1163"/>
    </location>
</feature>
<accession>A0ABR2H5F2</accession>
<feature type="transmembrane region" description="Helical" evidence="2">
    <location>
        <begin position="1284"/>
        <end position="1309"/>
    </location>
</feature>
<dbReference type="EMBL" id="JAPFFF010000043">
    <property type="protein sequence ID" value="KAK8841083.1"/>
    <property type="molecule type" value="Genomic_DNA"/>
</dbReference>
<organism evidence="3 4">
    <name type="scientific">Tritrichomonas musculus</name>
    <dbReference type="NCBI Taxonomy" id="1915356"/>
    <lineage>
        <taxon>Eukaryota</taxon>
        <taxon>Metamonada</taxon>
        <taxon>Parabasalia</taxon>
        <taxon>Tritrichomonadida</taxon>
        <taxon>Tritrichomonadidae</taxon>
        <taxon>Tritrichomonas</taxon>
    </lineage>
</organism>
<feature type="region of interest" description="Disordered" evidence="1">
    <location>
        <begin position="1316"/>
        <end position="1357"/>
    </location>
</feature>
<keyword evidence="2" id="KW-1133">Transmembrane helix</keyword>
<keyword evidence="2" id="KW-0812">Transmembrane</keyword>
<evidence type="ECO:0000256" key="1">
    <source>
        <dbReference type="SAM" id="MobiDB-lite"/>
    </source>
</evidence>
<keyword evidence="4" id="KW-1185">Reference proteome</keyword>
<evidence type="ECO:0000256" key="2">
    <source>
        <dbReference type="SAM" id="Phobius"/>
    </source>
</evidence>
<evidence type="ECO:0000313" key="4">
    <source>
        <dbReference type="Proteomes" id="UP001470230"/>
    </source>
</evidence>
<comment type="caution">
    <text evidence="3">The sequence shown here is derived from an EMBL/GenBank/DDBJ whole genome shotgun (WGS) entry which is preliminary data.</text>
</comment>
<protein>
    <submittedName>
        <fullName evidence="3">Uncharacterized protein</fullName>
    </submittedName>
</protein>
<name>A0ABR2H5F2_9EUKA</name>